<dbReference type="EMBL" id="VMNH01000013">
    <property type="protein sequence ID" value="TVO73417.1"/>
    <property type="molecule type" value="Genomic_DNA"/>
</dbReference>
<dbReference type="Proteomes" id="UP000316649">
    <property type="component" value="Unassembled WGS sequence"/>
</dbReference>
<gene>
    <name evidence="1" type="ORF">FHP88_11030</name>
</gene>
<organism evidence="1 2">
    <name type="scientific">Sedimenticola selenatireducens</name>
    <dbReference type="NCBI Taxonomy" id="191960"/>
    <lineage>
        <taxon>Bacteria</taxon>
        <taxon>Pseudomonadati</taxon>
        <taxon>Pseudomonadota</taxon>
        <taxon>Gammaproteobacteria</taxon>
        <taxon>Chromatiales</taxon>
        <taxon>Sedimenticolaceae</taxon>
        <taxon>Sedimenticola</taxon>
    </lineage>
</organism>
<sequence>MDNIIPLAGANPGDRIGPHVATRAIKVRQRQAISMLEVSQALLRIKELNDIDGPRDVISADLEKLAWYLRDSAY</sequence>
<dbReference type="RefSeq" id="WP_144359139.1">
    <property type="nucleotide sequence ID" value="NZ_VMNH01000013.1"/>
</dbReference>
<comment type="caution">
    <text evidence="1">The sequence shown here is derived from an EMBL/GenBank/DDBJ whole genome shotgun (WGS) entry which is preliminary data.</text>
</comment>
<dbReference type="AlphaFoldDB" id="A0A558DQZ1"/>
<keyword evidence="2" id="KW-1185">Reference proteome</keyword>
<evidence type="ECO:0000313" key="1">
    <source>
        <dbReference type="EMBL" id="TVO73417.1"/>
    </source>
</evidence>
<evidence type="ECO:0000313" key="2">
    <source>
        <dbReference type="Proteomes" id="UP000316649"/>
    </source>
</evidence>
<reference evidence="1 2" key="1">
    <citation type="submission" date="2019-07" db="EMBL/GenBank/DDBJ databases">
        <title>The pathways for chlorine oxyanion respiration interact through the shared metabolite chlorate.</title>
        <authorList>
            <person name="Barnum T.P."/>
            <person name="Cheng Y."/>
            <person name="Hill K.A."/>
            <person name="Lucas L.N."/>
            <person name="Carlson H.K."/>
            <person name="Coates J.D."/>
        </authorList>
    </citation>
    <scope>NUCLEOTIDE SEQUENCE [LARGE SCALE GENOMIC DNA]</scope>
    <source>
        <strain evidence="1 2">BK-1</strain>
    </source>
</reference>
<accession>A0A558DQZ1</accession>
<protein>
    <submittedName>
        <fullName evidence="1">Uncharacterized protein</fullName>
    </submittedName>
</protein>
<proteinExistence type="predicted"/>
<name>A0A558DQZ1_9GAMM</name>